<organism evidence="1 2">
    <name type="scientific">Camellia lanceoleosa</name>
    <dbReference type="NCBI Taxonomy" id="1840588"/>
    <lineage>
        <taxon>Eukaryota</taxon>
        <taxon>Viridiplantae</taxon>
        <taxon>Streptophyta</taxon>
        <taxon>Embryophyta</taxon>
        <taxon>Tracheophyta</taxon>
        <taxon>Spermatophyta</taxon>
        <taxon>Magnoliopsida</taxon>
        <taxon>eudicotyledons</taxon>
        <taxon>Gunneridae</taxon>
        <taxon>Pentapetalae</taxon>
        <taxon>asterids</taxon>
        <taxon>Ericales</taxon>
        <taxon>Theaceae</taxon>
        <taxon>Camellia</taxon>
    </lineage>
</organism>
<dbReference type="EMBL" id="CM045763">
    <property type="protein sequence ID" value="KAI8021138.1"/>
    <property type="molecule type" value="Genomic_DNA"/>
</dbReference>
<reference evidence="1 2" key="1">
    <citation type="journal article" date="2022" name="Plant J.">
        <title>Chromosome-level genome of Camellia lanceoleosa provides a valuable resource for understanding genome evolution and self-incompatibility.</title>
        <authorList>
            <person name="Gong W."/>
            <person name="Xiao S."/>
            <person name="Wang L."/>
            <person name="Liao Z."/>
            <person name="Chang Y."/>
            <person name="Mo W."/>
            <person name="Hu G."/>
            <person name="Li W."/>
            <person name="Zhao G."/>
            <person name="Zhu H."/>
            <person name="Hu X."/>
            <person name="Ji K."/>
            <person name="Xiang X."/>
            <person name="Song Q."/>
            <person name="Yuan D."/>
            <person name="Jin S."/>
            <person name="Zhang L."/>
        </authorList>
    </citation>
    <scope>NUCLEOTIDE SEQUENCE [LARGE SCALE GENOMIC DNA]</scope>
    <source>
        <strain evidence="1">SQ_2022a</strain>
    </source>
</reference>
<dbReference type="Proteomes" id="UP001060215">
    <property type="component" value="Chromosome 6"/>
</dbReference>
<comment type="caution">
    <text evidence="1">The sequence shown here is derived from an EMBL/GenBank/DDBJ whole genome shotgun (WGS) entry which is preliminary data.</text>
</comment>
<keyword evidence="2" id="KW-1185">Reference proteome</keyword>
<accession>A0ACC0I6E7</accession>
<evidence type="ECO:0000313" key="2">
    <source>
        <dbReference type="Proteomes" id="UP001060215"/>
    </source>
</evidence>
<gene>
    <name evidence="1" type="ORF">LOK49_LG03G01312</name>
</gene>
<name>A0ACC0I6E7_9ERIC</name>
<proteinExistence type="predicted"/>
<protein>
    <submittedName>
        <fullName evidence="1">Uncharacterized protein</fullName>
    </submittedName>
</protein>
<evidence type="ECO:0000313" key="1">
    <source>
        <dbReference type="EMBL" id="KAI8021138.1"/>
    </source>
</evidence>
<sequence length="90" mass="9788">MISTISSPEGRLVPSTGSFSRDQSAGLGSWGNVFSVRYGGAILRTLLLCLQTPCGLLIDYPLRRSVVLCRAVMLYYIFLRGTTPPIAAYT</sequence>